<evidence type="ECO:0000256" key="1">
    <source>
        <dbReference type="SAM" id="MobiDB-lite"/>
    </source>
</evidence>
<comment type="caution">
    <text evidence="2">The sequence shown here is derived from an EMBL/GenBank/DDBJ whole genome shotgun (WGS) entry which is preliminary data.</text>
</comment>
<dbReference type="EMBL" id="SPQU01000005">
    <property type="protein sequence ID" value="TFV39185.1"/>
    <property type="molecule type" value="Genomic_DNA"/>
</dbReference>
<organism evidence="2 3">
    <name type="scientific">Bradyrhizobium frederickii</name>
    <dbReference type="NCBI Taxonomy" id="2560054"/>
    <lineage>
        <taxon>Bacteria</taxon>
        <taxon>Pseudomonadati</taxon>
        <taxon>Pseudomonadota</taxon>
        <taxon>Alphaproteobacteria</taxon>
        <taxon>Hyphomicrobiales</taxon>
        <taxon>Nitrobacteraceae</taxon>
        <taxon>Bradyrhizobium</taxon>
    </lineage>
</organism>
<protein>
    <submittedName>
        <fullName evidence="2">Uncharacterized protein</fullName>
    </submittedName>
</protein>
<proteinExistence type="predicted"/>
<evidence type="ECO:0000313" key="3">
    <source>
        <dbReference type="Proteomes" id="UP000298225"/>
    </source>
</evidence>
<dbReference type="OrthoDB" id="9784936at2"/>
<dbReference type="RefSeq" id="WP_135169129.1">
    <property type="nucleotide sequence ID" value="NZ_SPQU01000005.1"/>
</dbReference>
<sequence length="284" mass="31190">MSDVSPEILSKLSELIKAAGSIGPQRSSGLTWLEILKGFTEFLNAIAWPAAAVLCVFLFRQQVTNFLGDVETVKVFGAEISRKIDKQVEQSAKEAQTKSNAELRSGPSKTELERAMTVKELAANATSGIIISQAESLSAEYERVRASMPPGNDRTRAMEVVVSKMRTIGQAFFPFRHEFAGSPSPGKRLMVIASLQVFFDFEMLDWLVQRVGSEAPFLQYQALVAILLGIQEKNANAYVPSLEAAVSKLGQFRNSFGSDTSRTGTLEEIERRFSDLKRASQKGG</sequence>
<feature type="compositionally biased region" description="Basic and acidic residues" evidence="1">
    <location>
        <begin position="87"/>
        <end position="96"/>
    </location>
</feature>
<keyword evidence="3" id="KW-1185">Reference proteome</keyword>
<accession>A0A4Y9L701</accession>
<gene>
    <name evidence="2" type="ORF">E4K66_12240</name>
</gene>
<evidence type="ECO:0000313" key="2">
    <source>
        <dbReference type="EMBL" id="TFV39185.1"/>
    </source>
</evidence>
<feature type="region of interest" description="Disordered" evidence="1">
    <location>
        <begin position="87"/>
        <end position="108"/>
    </location>
</feature>
<dbReference type="AlphaFoldDB" id="A0A4Y9L701"/>
<name>A0A4Y9L701_9BRAD</name>
<reference evidence="2 3" key="1">
    <citation type="submission" date="2019-03" db="EMBL/GenBank/DDBJ databases">
        <title>Bradyrhizobium strains diversity isolated from Chamaecrista fasciculata.</title>
        <authorList>
            <person name="Urquiaga M.C.O."/>
            <person name="Hungria M."/>
            <person name="Delamuta J.R.M."/>
        </authorList>
    </citation>
    <scope>NUCLEOTIDE SEQUENCE [LARGE SCALE GENOMIC DNA]</scope>
    <source>
        <strain evidence="2 3">CNPSo 3424</strain>
    </source>
</reference>
<dbReference type="Proteomes" id="UP000298225">
    <property type="component" value="Unassembled WGS sequence"/>
</dbReference>